<dbReference type="GO" id="GO:0004523">
    <property type="term" value="F:RNA-DNA hybrid ribonuclease activity"/>
    <property type="evidence" value="ECO:0007669"/>
    <property type="project" value="InterPro"/>
</dbReference>
<protein>
    <submittedName>
        <fullName evidence="2">Ribonuclease H</fullName>
    </submittedName>
</protein>
<evidence type="ECO:0000313" key="2">
    <source>
        <dbReference type="EMBL" id="PNX85234.1"/>
    </source>
</evidence>
<feature type="domain" description="RNase H type-1" evidence="1">
    <location>
        <begin position="111"/>
        <end position="206"/>
    </location>
</feature>
<dbReference type="Gene3D" id="3.30.420.10">
    <property type="entry name" value="Ribonuclease H-like superfamily/Ribonuclease H"/>
    <property type="match status" value="1"/>
</dbReference>
<evidence type="ECO:0000313" key="3">
    <source>
        <dbReference type="Proteomes" id="UP000236291"/>
    </source>
</evidence>
<name>A0A2K3M391_TRIPR</name>
<organism evidence="2 3">
    <name type="scientific">Trifolium pratense</name>
    <name type="common">Red clover</name>
    <dbReference type="NCBI Taxonomy" id="57577"/>
    <lineage>
        <taxon>Eukaryota</taxon>
        <taxon>Viridiplantae</taxon>
        <taxon>Streptophyta</taxon>
        <taxon>Embryophyta</taxon>
        <taxon>Tracheophyta</taxon>
        <taxon>Spermatophyta</taxon>
        <taxon>Magnoliopsida</taxon>
        <taxon>eudicotyledons</taxon>
        <taxon>Gunneridae</taxon>
        <taxon>Pentapetalae</taxon>
        <taxon>rosids</taxon>
        <taxon>fabids</taxon>
        <taxon>Fabales</taxon>
        <taxon>Fabaceae</taxon>
        <taxon>Papilionoideae</taxon>
        <taxon>50 kb inversion clade</taxon>
        <taxon>NPAAA clade</taxon>
        <taxon>Hologalegina</taxon>
        <taxon>IRL clade</taxon>
        <taxon>Trifolieae</taxon>
        <taxon>Trifolium</taxon>
    </lineage>
</organism>
<comment type="caution">
    <text evidence="2">The sequence shown here is derived from an EMBL/GenBank/DDBJ whole genome shotgun (WGS) entry which is preliminary data.</text>
</comment>
<dbReference type="EMBL" id="ASHM01048271">
    <property type="protein sequence ID" value="PNX85234.1"/>
    <property type="molecule type" value="Genomic_DNA"/>
</dbReference>
<dbReference type="SUPFAM" id="SSF53098">
    <property type="entry name" value="Ribonuclease H-like"/>
    <property type="match status" value="1"/>
</dbReference>
<gene>
    <name evidence="2" type="ORF">L195_g041301</name>
</gene>
<dbReference type="PANTHER" id="PTHR47723:SF19">
    <property type="entry name" value="POLYNUCLEOTIDYL TRANSFERASE, RIBONUCLEASE H-LIKE SUPERFAMILY PROTEIN"/>
    <property type="match status" value="1"/>
</dbReference>
<dbReference type="InterPro" id="IPR002156">
    <property type="entry name" value="RNaseH_domain"/>
</dbReference>
<dbReference type="InterPro" id="IPR044730">
    <property type="entry name" value="RNase_H-like_dom_plant"/>
</dbReference>
<reference evidence="2 3" key="2">
    <citation type="journal article" date="2017" name="Front. Plant Sci.">
        <title>Gene Classification and Mining of Molecular Markers Useful in Red Clover (Trifolium pratense) Breeding.</title>
        <authorList>
            <person name="Istvanek J."/>
            <person name="Dluhosova J."/>
            <person name="Dluhos P."/>
            <person name="Patkova L."/>
            <person name="Nedelnik J."/>
            <person name="Repkova J."/>
        </authorList>
    </citation>
    <scope>NUCLEOTIDE SEQUENCE [LARGE SCALE GENOMIC DNA]</scope>
    <source>
        <strain evidence="3">cv. Tatra</strain>
        <tissue evidence="2">Young leaves</tissue>
    </source>
</reference>
<dbReference type="Proteomes" id="UP000236291">
    <property type="component" value="Unassembled WGS sequence"/>
</dbReference>
<proteinExistence type="predicted"/>
<sequence length="207" mass="23713">MCGVRSGNCMYRSEFEVSFAWISSRAICFFNSDLQQWINLNINGAIGGIGIENWSNFWAIACHSIWKWYNKEAHDGSFNWPYNPHVVIKNYARDYDIAKRADSIVHVRNRVHQNIGSCGCGGVVRDSSGEWVGGYARGLGDCSIIITELWGVLEGLHLAWRLEFRHVELRSDSLSVVKRLSSEECVITEGWSVLKHIRRLMQSEWRS</sequence>
<dbReference type="InterPro" id="IPR036397">
    <property type="entry name" value="RNaseH_sf"/>
</dbReference>
<accession>A0A2K3M391</accession>
<dbReference type="InterPro" id="IPR012337">
    <property type="entry name" value="RNaseH-like_sf"/>
</dbReference>
<reference evidence="2 3" key="1">
    <citation type="journal article" date="2014" name="Am. J. Bot.">
        <title>Genome assembly and annotation for red clover (Trifolium pratense; Fabaceae).</title>
        <authorList>
            <person name="Istvanek J."/>
            <person name="Jaros M."/>
            <person name="Krenek A."/>
            <person name="Repkova J."/>
        </authorList>
    </citation>
    <scope>NUCLEOTIDE SEQUENCE [LARGE SCALE GENOMIC DNA]</scope>
    <source>
        <strain evidence="3">cv. Tatra</strain>
        <tissue evidence="2">Young leaves</tissue>
    </source>
</reference>
<dbReference type="Pfam" id="PF13456">
    <property type="entry name" value="RVT_3"/>
    <property type="match status" value="1"/>
</dbReference>
<dbReference type="GO" id="GO:0003676">
    <property type="term" value="F:nucleic acid binding"/>
    <property type="evidence" value="ECO:0007669"/>
    <property type="project" value="InterPro"/>
</dbReference>
<dbReference type="CDD" id="cd06222">
    <property type="entry name" value="RNase_H_like"/>
    <property type="match status" value="1"/>
</dbReference>
<evidence type="ECO:0000259" key="1">
    <source>
        <dbReference type="Pfam" id="PF13456"/>
    </source>
</evidence>
<dbReference type="PANTHER" id="PTHR47723">
    <property type="entry name" value="OS05G0353850 PROTEIN"/>
    <property type="match status" value="1"/>
</dbReference>
<dbReference type="InterPro" id="IPR053151">
    <property type="entry name" value="RNase_H-like"/>
</dbReference>
<dbReference type="AlphaFoldDB" id="A0A2K3M391"/>